<sequence>MSGTKLGARLGMYRKRGLFDQAVMYAIVGLVWAGFASAILYSRAHANIASDVTVTASVADTAIADTASTTQ</sequence>
<name>A0A916VZF8_9HYPH</name>
<evidence type="ECO:0000313" key="2">
    <source>
        <dbReference type="EMBL" id="GGA54866.1"/>
    </source>
</evidence>
<gene>
    <name evidence="2" type="ORF">GCM10011385_05580</name>
</gene>
<reference evidence="2" key="2">
    <citation type="submission" date="2020-09" db="EMBL/GenBank/DDBJ databases">
        <authorList>
            <person name="Sun Q."/>
            <person name="Zhou Y."/>
        </authorList>
    </citation>
    <scope>NUCLEOTIDE SEQUENCE</scope>
    <source>
        <strain evidence="2">CGMCC 1.15320</strain>
    </source>
</reference>
<keyword evidence="3" id="KW-1185">Reference proteome</keyword>
<organism evidence="2 3">
    <name type="scientific">Nitratireductor aestuarii</name>
    <dbReference type="NCBI Taxonomy" id="1735103"/>
    <lineage>
        <taxon>Bacteria</taxon>
        <taxon>Pseudomonadati</taxon>
        <taxon>Pseudomonadota</taxon>
        <taxon>Alphaproteobacteria</taxon>
        <taxon>Hyphomicrobiales</taxon>
        <taxon>Phyllobacteriaceae</taxon>
        <taxon>Nitratireductor</taxon>
    </lineage>
</organism>
<feature type="transmembrane region" description="Helical" evidence="1">
    <location>
        <begin position="22"/>
        <end position="41"/>
    </location>
</feature>
<evidence type="ECO:0000256" key="1">
    <source>
        <dbReference type="SAM" id="Phobius"/>
    </source>
</evidence>
<proteinExistence type="predicted"/>
<dbReference type="EMBL" id="BMIF01000001">
    <property type="protein sequence ID" value="GGA54866.1"/>
    <property type="molecule type" value="Genomic_DNA"/>
</dbReference>
<reference evidence="2" key="1">
    <citation type="journal article" date="2014" name="Int. J. Syst. Evol. Microbiol.">
        <title>Complete genome sequence of Corynebacterium casei LMG S-19264T (=DSM 44701T), isolated from a smear-ripened cheese.</title>
        <authorList>
            <consortium name="US DOE Joint Genome Institute (JGI-PGF)"/>
            <person name="Walter F."/>
            <person name="Albersmeier A."/>
            <person name="Kalinowski J."/>
            <person name="Ruckert C."/>
        </authorList>
    </citation>
    <scope>NUCLEOTIDE SEQUENCE</scope>
    <source>
        <strain evidence="2">CGMCC 1.15320</strain>
    </source>
</reference>
<dbReference type="Proteomes" id="UP000636264">
    <property type="component" value="Unassembled WGS sequence"/>
</dbReference>
<keyword evidence="1" id="KW-1133">Transmembrane helix</keyword>
<keyword evidence="1" id="KW-0812">Transmembrane</keyword>
<accession>A0A916VZF8</accession>
<dbReference type="AlphaFoldDB" id="A0A916VZF8"/>
<protein>
    <submittedName>
        <fullName evidence="2">Uncharacterized protein</fullName>
    </submittedName>
</protein>
<comment type="caution">
    <text evidence="2">The sequence shown here is derived from an EMBL/GenBank/DDBJ whole genome shotgun (WGS) entry which is preliminary data.</text>
</comment>
<evidence type="ECO:0000313" key="3">
    <source>
        <dbReference type="Proteomes" id="UP000636264"/>
    </source>
</evidence>
<keyword evidence="1" id="KW-0472">Membrane</keyword>